<dbReference type="GO" id="GO:0004341">
    <property type="term" value="F:gluconolactonase activity"/>
    <property type="evidence" value="ECO:0007669"/>
    <property type="project" value="TreeGrafter"/>
</dbReference>
<comment type="cofactor">
    <cofactor evidence="3">
        <name>Zn(2+)</name>
        <dbReference type="ChEBI" id="CHEBI:29105"/>
    </cofactor>
    <text evidence="3">Binds 1 divalent metal cation per subunit.</text>
</comment>
<feature type="binding site" evidence="3">
    <location>
        <position position="152"/>
    </location>
    <ligand>
        <name>a divalent metal cation</name>
        <dbReference type="ChEBI" id="CHEBI:60240"/>
    </ligand>
</feature>
<comment type="similarity">
    <text evidence="1">Belongs to the SMP-30/CGR1 family.</text>
</comment>
<evidence type="ECO:0000313" key="7">
    <source>
        <dbReference type="Proteomes" id="UP000298179"/>
    </source>
</evidence>
<feature type="binding site" evidence="3">
    <location>
        <position position="202"/>
    </location>
    <ligand>
        <name>a divalent metal cation</name>
        <dbReference type="ChEBI" id="CHEBI:60240"/>
    </ligand>
</feature>
<dbReference type="RefSeq" id="WP_134761717.1">
    <property type="nucleotide sequence ID" value="NZ_SOZD01000002.1"/>
</dbReference>
<gene>
    <name evidence="6" type="ORF">E3C22_09400</name>
</gene>
<accession>A0A4Y8RPP0</accession>
<dbReference type="SUPFAM" id="SSF63829">
    <property type="entry name" value="Calcium-dependent phosphotriesterase"/>
    <property type="match status" value="1"/>
</dbReference>
<dbReference type="PANTHER" id="PTHR10907">
    <property type="entry name" value="REGUCALCIN"/>
    <property type="match status" value="1"/>
</dbReference>
<name>A0A4Y8RPP0_9HYPH</name>
<evidence type="ECO:0000256" key="4">
    <source>
        <dbReference type="SAM" id="MobiDB-lite"/>
    </source>
</evidence>
<sequence>MTSTTAGTPARALGPTRCELGEGPTYDPITDTAWWFDILGRTLHEYRVGTDEAVAHPLPFMASALARVDGERQLLVTEHGLIFRDIATGGFSQHLAIEADDPTTRSNDARTHPSGAFWIGTMGKGAEDRKGSIYWYRKGELRKLFGDISITNCIAFSPAGDRGYFTDTRVGRIMSVALDPATGLPLAEPQPFGDADLPGDPDGAVVDAAGQLYVARWDGACVSVLAADGRHVEDIAVPAAKVTCPAFVGRNASKLLVTSAQEGMTDDERAKAPEAGMTFLLDLATTGRHDPVVMVN</sequence>
<comment type="caution">
    <text evidence="6">The sequence shown here is derived from an EMBL/GenBank/DDBJ whole genome shotgun (WGS) entry which is preliminary data.</text>
</comment>
<dbReference type="PRINTS" id="PR01790">
    <property type="entry name" value="SMP30FAMILY"/>
</dbReference>
<keyword evidence="7" id="KW-1185">Reference proteome</keyword>
<dbReference type="Gene3D" id="2.120.10.30">
    <property type="entry name" value="TolB, C-terminal domain"/>
    <property type="match status" value="1"/>
</dbReference>
<evidence type="ECO:0000256" key="3">
    <source>
        <dbReference type="PIRSR" id="PIRSR605511-2"/>
    </source>
</evidence>
<keyword evidence="3" id="KW-0479">Metal-binding</keyword>
<proteinExistence type="inferred from homology"/>
<dbReference type="InterPro" id="IPR011042">
    <property type="entry name" value="6-blade_b-propeller_TolB-like"/>
</dbReference>
<dbReference type="GO" id="GO:0019853">
    <property type="term" value="P:L-ascorbic acid biosynthetic process"/>
    <property type="evidence" value="ECO:0007669"/>
    <property type="project" value="TreeGrafter"/>
</dbReference>
<evidence type="ECO:0000313" key="6">
    <source>
        <dbReference type="EMBL" id="TFF25549.1"/>
    </source>
</evidence>
<keyword evidence="3" id="KW-0862">Zinc</keyword>
<feature type="domain" description="SMP-30/Gluconolactonase/LRE-like region" evidence="5">
    <location>
        <begin position="20"/>
        <end position="261"/>
    </location>
</feature>
<dbReference type="Proteomes" id="UP000298179">
    <property type="component" value="Unassembled WGS sequence"/>
</dbReference>
<feature type="binding site" evidence="3">
    <location>
        <position position="107"/>
    </location>
    <ligand>
        <name>substrate</name>
    </ligand>
</feature>
<reference evidence="6 7" key="1">
    <citation type="submission" date="2019-03" db="EMBL/GenBank/DDBJ databases">
        <title>Jiella endophytica sp. nov., a novel endophytic bacterium isolated from root of Ficus microcarpa Linn. f.</title>
        <authorList>
            <person name="Tuo L."/>
        </authorList>
    </citation>
    <scope>NUCLEOTIDE SEQUENCE [LARGE SCALE GENOMIC DNA]</scope>
    <source>
        <strain evidence="6 7">CBS5Q-3</strain>
    </source>
</reference>
<feature type="region of interest" description="Disordered" evidence="4">
    <location>
        <begin position="1"/>
        <end position="22"/>
    </location>
</feature>
<dbReference type="GO" id="GO:0005509">
    <property type="term" value="F:calcium ion binding"/>
    <property type="evidence" value="ECO:0007669"/>
    <property type="project" value="TreeGrafter"/>
</dbReference>
<dbReference type="OrthoDB" id="2633250at2"/>
<evidence type="ECO:0000259" key="5">
    <source>
        <dbReference type="Pfam" id="PF08450"/>
    </source>
</evidence>
<dbReference type="EMBL" id="SOZD01000002">
    <property type="protein sequence ID" value="TFF25549.1"/>
    <property type="molecule type" value="Genomic_DNA"/>
</dbReference>
<evidence type="ECO:0000256" key="2">
    <source>
        <dbReference type="PIRSR" id="PIRSR605511-1"/>
    </source>
</evidence>
<feature type="binding site" evidence="3">
    <location>
        <position position="22"/>
    </location>
    <ligand>
        <name>a divalent metal cation</name>
        <dbReference type="ChEBI" id="CHEBI:60240"/>
    </ligand>
</feature>
<feature type="binding site" evidence="3">
    <location>
        <position position="105"/>
    </location>
    <ligand>
        <name>substrate</name>
    </ligand>
</feature>
<dbReference type="Pfam" id="PF08450">
    <property type="entry name" value="SGL"/>
    <property type="match status" value="1"/>
</dbReference>
<dbReference type="AlphaFoldDB" id="A0A4Y8RPP0"/>
<feature type="active site" description="Proton donor/acceptor" evidence="2">
    <location>
        <position position="202"/>
    </location>
</feature>
<evidence type="ECO:0000256" key="1">
    <source>
        <dbReference type="ARBA" id="ARBA00008853"/>
    </source>
</evidence>
<protein>
    <submittedName>
        <fullName evidence="6">SMP-30/gluconolactonase/LRE family protein</fullName>
    </submittedName>
</protein>
<dbReference type="InterPro" id="IPR005511">
    <property type="entry name" value="SMP-30"/>
</dbReference>
<organism evidence="6 7">
    <name type="scientific">Jiella endophytica</name>
    <dbReference type="NCBI Taxonomy" id="2558362"/>
    <lineage>
        <taxon>Bacteria</taxon>
        <taxon>Pseudomonadati</taxon>
        <taxon>Pseudomonadota</taxon>
        <taxon>Alphaproteobacteria</taxon>
        <taxon>Hyphomicrobiales</taxon>
        <taxon>Aurantimonadaceae</taxon>
        <taxon>Jiella</taxon>
    </lineage>
</organism>
<dbReference type="InterPro" id="IPR013658">
    <property type="entry name" value="SGL"/>
</dbReference>
<dbReference type="PANTHER" id="PTHR10907:SF47">
    <property type="entry name" value="REGUCALCIN"/>
    <property type="match status" value="1"/>
</dbReference>